<sequence>MTVREPQAELVRVGVDLVETEKLARLAERFPDRLLDLFTAAELAYALRGGRRKGERLAARFAAKEAAFKALGTGMSRGVGWTEIGIERELSGRPRLELTGRAAATAARLGLTGADVSLSHTRDYAIAHVVLYAAASERGTTAAPAPPCGPSRWGAPVPDAPAATTTS</sequence>
<comment type="similarity">
    <text evidence="8">Belongs to the P-Pant transferase superfamily. AcpS family.</text>
</comment>
<keyword evidence="2 8" id="KW-0808">Transferase</keyword>
<dbReference type="EC" id="2.7.8.7" evidence="8"/>
<feature type="domain" description="4'-phosphopantetheinyl transferase" evidence="10">
    <location>
        <begin position="12"/>
        <end position="127"/>
    </location>
</feature>
<dbReference type="NCBIfam" id="TIGR00516">
    <property type="entry name" value="acpS"/>
    <property type="match status" value="1"/>
</dbReference>
<keyword evidence="7 8" id="KW-0275">Fatty acid biosynthesis</keyword>
<keyword evidence="12" id="KW-1185">Reference proteome</keyword>
<keyword evidence="1 8" id="KW-0444">Lipid biosynthesis</keyword>
<gene>
    <name evidence="8" type="primary">acpS</name>
    <name evidence="11" type="ORF">C884_02221</name>
</gene>
<feature type="region of interest" description="Disordered" evidence="9">
    <location>
        <begin position="140"/>
        <end position="167"/>
    </location>
</feature>
<dbReference type="InterPro" id="IPR008278">
    <property type="entry name" value="4-PPantetheinyl_Trfase_dom"/>
</dbReference>
<dbReference type="Gene3D" id="3.90.470.20">
    <property type="entry name" value="4'-phosphopantetheinyl transferase domain"/>
    <property type="match status" value="1"/>
</dbReference>
<dbReference type="GO" id="GO:0008897">
    <property type="term" value="F:holo-[acyl-carrier-protein] synthase activity"/>
    <property type="evidence" value="ECO:0007669"/>
    <property type="project" value="UniProtKB-UniRule"/>
</dbReference>
<feature type="binding site" evidence="8">
    <location>
        <position position="65"/>
    </location>
    <ligand>
        <name>Mg(2+)</name>
        <dbReference type="ChEBI" id="CHEBI:18420"/>
    </ligand>
</feature>
<comment type="subcellular location">
    <subcellularLocation>
        <location evidence="8">Cytoplasm</location>
    </subcellularLocation>
</comment>
<feature type="binding site" evidence="8">
    <location>
        <position position="16"/>
    </location>
    <ligand>
        <name>Mg(2+)</name>
        <dbReference type="ChEBI" id="CHEBI:18420"/>
    </ligand>
</feature>
<dbReference type="GO" id="GO:0005737">
    <property type="term" value="C:cytoplasm"/>
    <property type="evidence" value="ECO:0007669"/>
    <property type="project" value="UniProtKB-SubCell"/>
</dbReference>
<organism evidence="11 12">
    <name type="scientific">Kocuria palustris PEL</name>
    <dbReference type="NCBI Taxonomy" id="1236550"/>
    <lineage>
        <taxon>Bacteria</taxon>
        <taxon>Bacillati</taxon>
        <taxon>Actinomycetota</taxon>
        <taxon>Actinomycetes</taxon>
        <taxon>Micrococcales</taxon>
        <taxon>Micrococcaceae</taxon>
        <taxon>Kocuria</taxon>
    </lineage>
</organism>
<comment type="cofactor">
    <cofactor evidence="8">
        <name>Mg(2+)</name>
        <dbReference type="ChEBI" id="CHEBI:18420"/>
    </cofactor>
</comment>
<reference evidence="11 12" key="1">
    <citation type="journal article" date="2014" name="Genome Announc.">
        <title>Draft Genome Sequence of Kocuria palustris PEL.</title>
        <authorList>
            <person name="Sharma G."/>
            <person name="Khatri I."/>
            <person name="Subramanian S."/>
        </authorList>
    </citation>
    <scope>NUCLEOTIDE SEQUENCE [LARGE SCALE GENOMIC DNA]</scope>
    <source>
        <strain evidence="11 12">PEL</strain>
    </source>
</reference>
<evidence type="ECO:0000313" key="11">
    <source>
        <dbReference type="EMBL" id="EME37065.1"/>
    </source>
</evidence>
<name>M2YEU9_9MICC</name>
<comment type="catalytic activity">
    <reaction evidence="8">
        <text>apo-[ACP] + CoA = holo-[ACP] + adenosine 3',5'-bisphosphate + H(+)</text>
        <dbReference type="Rhea" id="RHEA:12068"/>
        <dbReference type="Rhea" id="RHEA-COMP:9685"/>
        <dbReference type="Rhea" id="RHEA-COMP:9690"/>
        <dbReference type="ChEBI" id="CHEBI:15378"/>
        <dbReference type="ChEBI" id="CHEBI:29999"/>
        <dbReference type="ChEBI" id="CHEBI:57287"/>
        <dbReference type="ChEBI" id="CHEBI:58343"/>
        <dbReference type="ChEBI" id="CHEBI:64479"/>
        <dbReference type="EC" id="2.7.8.7"/>
    </reaction>
</comment>
<dbReference type="Proteomes" id="UP000009877">
    <property type="component" value="Unassembled WGS sequence"/>
</dbReference>
<keyword evidence="8" id="KW-0963">Cytoplasm</keyword>
<dbReference type="NCBIfam" id="TIGR00556">
    <property type="entry name" value="pantethn_trn"/>
    <property type="match status" value="1"/>
</dbReference>
<evidence type="ECO:0000256" key="9">
    <source>
        <dbReference type="SAM" id="MobiDB-lite"/>
    </source>
</evidence>
<dbReference type="SUPFAM" id="SSF56214">
    <property type="entry name" value="4'-phosphopantetheinyl transferase"/>
    <property type="match status" value="1"/>
</dbReference>
<keyword evidence="6 8" id="KW-0443">Lipid metabolism</keyword>
<evidence type="ECO:0000256" key="1">
    <source>
        <dbReference type="ARBA" id="ARBA00022516"/>
    </source>
</evidence>
<evidence type="ECO:0000256" key="5">
    <source>
        <dbReference type="ARBA" id="ARBA00022842"/>
    </source>
</evidence>
<feature type="compositionally biased region" description="Low complexity" evidence="9">
    <location>
        <begin position="155"/>
        <end position="167"/>
    </location>
</feature>
<keyword evidence="4 8" id="KW-0276">Fatty acid metabolism</keyword>
<evidence type="ECO:0000259" key="10">
    <source>
        <dbReference type="Pfam" id="PF01648"/>
    </source>
</evidence>
<evidence type="ECO:0000256" key="6">
    <source>
        <dbReference type="ARBA" id="ARBA00023098"/>
    </source>
</evidence>
<proteinExistence type="inferred from homology"/>
<dbReference type="RefSeq" id="WP_006214244.1">
    <property type="nucleotide sequence ID" value="NZ_ANHZ02000006.1"/>
</dbReference>
<dbReference type="HAMAP" id="MF_00101">
    <property type="entry name" value="AcpS"/>
    <property type="match status" value="1"/>
</dbReference>
<keyword evidence="5 8" id="KW-0460">Magnesium</keyword>
<evidence type="ECO:0000313" key="12">
    <source>
        <dbReference type="Proteomes" id="UP000009877"/>
    </source>
</evidence>
<dbReference type="AlphaFoldDB" id="M2YEU9"/>
<dbReference type="InterPro" id="IPR037143">
    <property type="entry name" value="4-PPantetheinyl_Trfase_dom_sf"/>
</dbReference>
<comment type="caution">
    <text evidence="11">The sequence shown here is derived from an EMBL/GenBank/DDBJ whole genome shotgun (WGS) entry which is preliminary data.</text>
</comment>
<dbReference type="Pfam" id="PF01648">
    <property type="entry name" value="ACPS"/>
    <property type="match status" value="1"/>
</dbReference>
<evidence type="ECO:0000256" key="7">
    <source>
        <dbReference type="ARBA" id="ARBA00023160"/>
    </source>
</evidence>
<accession>M2YEU9</accession>
<evidence type="ECO:0000256" key="2">
    <source>
        <dbReference type="ARBA" id="ARBA00022679"/>
    </source>
</evidence>
<dbReference type="InterPro" id="IPR002582">
    <property type="entry name" value="ACPS"/>
</dbReference>
<evidence type="ECO:0000256" key="8">
    <source>
        <dbReference type="HAMAP-Rule" id="MF_00101"/>
    </source>
</evidence>
<dbReference type="GO" id="GO:0000287">
    <property type="term" value="F:magnesium ion binding"/>
    <property type="evidence" value="ECO:0007669"/>
    <property type="project" value="UniProtKB-UniRule"/>
</dbReference>
<dbReference type="InterPro" id="IPR004568">
    <property type="entry name" value="Ppantetheine-prot_Trfase_dom"/>
</dbReference>
<protein>
    <recommendedName>
        <fullName evidence="8">Holo-[acyl-carrier-protein] synthase</fullName>
        <shortName evidence="8">Holo-ACP synthase</shortName>
        <ecNumber evidence="8">2.7.8.7</ecNumber>
    </recommendedName>
    <alternativeName>
        <fullName evidence="8">4'-phosphopantetheinyl transferase AcpS</fullName>
    </alternativeName>
</protein>
<evidence type="ECO:0000256" key="4">
    <source>
        <dbReference type="ARBA" id="ARBA00022832"/>
    </source>
</evidence>
<evidence type="ECO:0000256" key="3">
    <source>
        <dbReference type="ARBA" id="ARBA00022723"/>
    </source>
</evidence>
<dbReference type="GO" id="GO:0006633">
    <property type="term" value="P:fatty acid biosynthetic process"/>
    <property type="evidence" value="ECO:0007669"/>
    <property type="project" value="UniProtKB-UniRule"/>
</dbReference>
<comment type="function">
    <text evidence="8">Transfers the 4'-phosphopantetheine moiety from coenzyme A to a Ser of acyl-carrier-protein.</text>
</comment>
<keyword evidence="3 8" id="KW-0479">Metal-binding</keyword>
<dbReference type="EMBL" id="ANHZ02000006">
    <property type="protein sequence ID" value="EME37065.1"/>
    <property type="molecule type" value="Genomic_DNA"/>
</dbReference>